<dbReference type="PANTHER" id="PTHR30535:SF34">
    <property type="entry name" value="MOLYBDATE-BINDING PROTEIN MOLA"/>
    <property type="match status" value="1"/>
</dbReference>
<sequence>MRSLLLGVLLLSAAAAASAEVTVIDFHQREVTLEQPAQRIIALAPHIVENVFSAGAGAKLVGVASYSNYPQGADQIPVVGDYQAWSLEAIVALRPDLILMWASGNGLQKLESLTRLGIPVYVSELRELSDIPASIRSIGKLAGTIPVSAAEADRLEREIVRLGEQYRQRPTVEVFYQVWNAPLQTINGEHMISRVLELCGAHNAFADAVSLAPKINVESVLHRNPDAIVASGMGAARPEWLDEWSGYPALRAVQRESLFWVDPDYLQRPTARMFIGAARLCRQLDSSRQ</sequence>
<dbReference type="CDD" id="cd01144">
    <property type="entry name" value="BtuF"/>
    <property type="match status" value="1"/>
</dbReference>
<organism evidence="4 5">
    <name type="scientific">Candidatus Litorirhabdus singularis</name>
    <dbReference type="NCBI Taxonomy" id="2518993"/>
    <lineage>
        <taxon>Bacteria</taxon>
        <taxon>Pseudomonadati</taxon>
        <taxon>Pseudomonadota</taxon>
        <taxon>Gammaproteobacteria</taxon>
        <taxon>Cellvibrionales</taxon>
        <taxon>Halieaceae</taxon>
        <taxon>Candidatus Litorirhabdus</taxon>
    </lineage>
</organism>
<dbReference type="PROSITE" id="PS50983">
    <property type="entry name" value="FE_B12_PBP"/>
    <property type="match status" value="1"/>
</dbReference>
<dbReference type="InterPro" id="IPR050902">
    <property type="entry name" value="ABC_Transporter_SBP"/>
</dbReference>
<dbReference type="PANTHER" id="PTHR30535">
    <property type="entry name" value="VITAMIN B12-BINDING PROTEIN"/>
    <property type="match status" value="1"/>
</dbReference>
<keyword evidence="5" id="KW-1185">Reference proteome</keyword>
<dbReference type="EMBL" id="SHNN01000005">
    <property type="protein sequence ID" value="MCX2982989.1"/>
    <property type="molecule type" value="Genomic_DNA"/>
</dbReference>
<dbReference type="SUPFAM" id="SSF53807">
    <property type="entry name" value="Helical backbone' metal receptor"/>
    <property type="match status" value="1"/>
</dbReference>
<evidence type="ECO:0000256" key="2">
    <source>
        <dbReference type="SAM" id="SignalP"/>
    </source>
</evidence>
<feature type="chain" id="PRO_5046625569" evidence="2">
    <location>
        <begin position="20"/>
        <end position="289"/>
    </location>
</feature>
<dbReference type="RefSeq" id="WP_279247020.1">
    <property type="nucleotide sequence ID" value="NZ_SHNN01000005.1"/>
</dbReference>
<dbReference type="Proteomes" id="UP001143362">
    <property type="component" value="Unassembled WGS sequence"/>
</dbReference>
<name>A0ABT3TKZ2_9GAMM</name>
<evidence type="ECO:0000256" key="1">
    <source>
        <dbReference type="ARBA" id="ARBA00022729"/>
    </source>
</evidence>
<accession>A0ABT3TKZ2</accession>
<proteinExistence type="predicted"/>
<evidence type="ECO:0000313" key="4">
    <source>
        <dbReference type="EMBL" id="MCX2982989.1"/>
    </source>
</evidence>
<dbReference type="InterPro" id="IPR054828">
    <property type="entry name" value="Vit_B12_bind_prot"/>
</dbReference>
<dbReference type="Gene3D" id="3.40.50.1980">
    <property type="entry name" value="Nitrogenase molybdenum iron protein domain"/>
    <property type="match status" value="2"/>
</dbReference>
<dbReference type="InterPro" id="IPR002491">
    <property type="entry name" value="ABC_transptr_periplasmic_BD"/>
</dbReference>
<feature type="domain" description="Fe/B12 periplasmic-binding" evidence="3">
    <location>
        <begin position="39"/>
        <end position="289"/>
    </location>
</feature>
<evidence type="ECO:0000259" key="3">
    <source>
        <dbReference type="PROSITE" id="PS50983"/>
    </source>
</evidence>
<protein>
    <submittedName>
        <fullName evidence="4">Cobalamin-binding protein</fullName>
    </submittedName>
</protein>
<dbReference type="Pfam" id="PF01497">
    <property type="entry name" value="Peripla_BP_2"/>
    <property type="match status" value="1"/>
</dbReference>
<keyword evidence="1 2" id="KW-0732">Signal</keyword>
<feature type="signal peptide" evidence="2">
    <location>
        <begin position="1"/>
        <end position="19"/>
    </location>
</feature>
<comment type="caution">
    <text evidence="4">The sequence shown here is derived from an EMBL/GenBank/DDBJ whole genome shotgun (WGS) entry which is preliminary data.</text>
</comment>
<dbReference type="NCBIfam" id="NF038402">
    <property type="entry name" value="TroA_like"/>
    <property type="match status" value="1"/>
</dbReference>
<reference evidence="4" key="1">
    <citation type="submission" date="2019-02" db="EMBL/GenBank/DDBJ databases">
        <authorList>
            <person name="Li S.-H."/>
        </authorList>
    </citation>
    <scope>NUCLEOTIDE SEQUENCE</scope>
    <source>
        <strain evidence="4">IMCC14734</strain>
    </source>
</reference>
<evidence type="ECO:0000313" key="5">
    <source>
        <dbReference type="Proteomes" id="UP001143362"/>
    </source>
</evidence>
<gene>
    <name evidence="4" type="ORF">EYC98_19170</name>
</gene>